<dbReference type="InterPro" id="IPR006204">
    <property type="entry name" value="GHMP_kinase_N_dom"/>
</dbReference>
<keyword evidence="6 10" id="KW-0418">Kinase</keyword>
<evidence type="ECO:0000256" key="2">
    <source>
        <dbReference type="ARBA" id="ARBA00012052"/>
    </source>
</evidence>
<dbReference type="GO" id="GO:0005524">
    <property type="term" value="F:ATP binding"/>
    <property type="evidence" value="ECO:0007669"/>
    <property type="project" value="UniProtKB-UniRule"/>
</dbReference>
<proteinExistence type="inferred from homology"/>
<feature type="active site" evidence="10">
    <location>
        <position position="130"/>
    </location>
</feature>
<feature type="domain" description="GHMP kinase N-terminal" evidence="11">
    <location>
        <begin position="69"/>
        <end position="131"/>
    </location>
</feature>
<feature type="domain" description="GHMP kinase C-terminal" evidence="12">
    <location>
        <begin position="191"/>
        <end position="264"/>
    </location>
</feature>
<dbReference type="GO" id="GO:0016114">
    <property type="term" value="P:terpenoid biosynthetic process"/>
    <property type="evidence" value="ECO:0007669"/>
    <property type="project" value="InterPro"/>
</dbReference>
<evidence type="ECO:0000256" key="1">
    <source>
        <dbReference type="ARBA" id="ARBA00009684"/>
    </source>
</evidence>
<dbReference type="InterPro" id="IPR013750">
    <property type="entry name" value="GHMP_kinase_C_dom"/>
</dbReference>
<reference evidence="14" key="1">
    <citation type="submission" date="2016-10" db="EMBL/GenBank/DDBJ databases">
        <authorList>
            <person name="Varghese N."/>
            <person name="Submissions S."/>
        </authorList>
    </citation>
    <scope>NUCLEOTIDE SEQUENCE [LARGE SCALE GENOMIC DNA]</scope>
    <source>
        <strain evidence="14">CGMCC 1.10789</strain>
    </source>
</reference>
<evidence type="ECO:0000256" key="6">
    <source>
        <dbReference type="ARBA" id="ARBA00022777"/>
    </source>
</evidence>
<evidence type="ECO:0000256" key="5">
    <source>
        <dbReference type="ARBA" id="ARBA00022741"/>
    </source>
</evidence>
<feature type="binding site" evidence="10">
    <location>
        <begin position="92"/>
        <end position="102"/>
    </location>
    <ligand>
        <name>ATP</name>
        <dbReference type="ChEBI" id="CHEBI:30616"/>
    </ligand>
</feature>
<evidence type="ECO:0000259" key="11">
    <source>
        <dbReference type="Pfam" id="PF00288"/>
    </source>
</evidence>
<accession>A0A1G8YIU3</accession>
<comment type="catalytic activity">
    <reaction evidence="10">
        <text>4-CDP-2-C-methyl-D-erythritol + ATP = 4-CDP-2-C-methyl-D-erythritol 2-phosphate + ADP + H(+)</text>
        <dbReference type="Rhea" id="RHEA:18437"/>
        <dbReference type="ChEBI" id="CHEBI:15378"/>
        <dbReference type="ChEBI" id="CHEBI:30616"/>
        <dbReference type="ChEBI" id="CHEBI:57823"/>
        <dbReference type="ChEBI" id="CHEBI:57919"/>
        <dbReference type="ChEBI" id="CHEBI:456216"/>
        <dbReference type="EC" id="2.7.1.148"/>
    </reaction>
</comment>
<dbReference type="InterPro" id="IPR036554">
    <property type="entry name" value="GHMP_kinase_C_sf"/>
</dbReference>
<dbReference type="PANTHER" id="PTHR43527">
    <property type="entry name" value="4-DIPHOSPHOCYTIDYL-2-C-METHYL-D-ERYTHRITOL KINASE, CHLOROPLASTIC"/>
    <property type="match status" value="1"/>
</dbReference>
<dbReference type="UniPathway" id="UPA00056">
    <property type="reaction ID" value="UER00094"/>
</dbReference>
<protein>
    <recommendedName>
        <fullName evidence="3 10">4-diphosphocytidyl-2-C-methyl-D-erythritol kinase</fullName>
        <shortName evidence="10">CMK</shortName>
        <ecNumber evidence="2 10">2.7.1.148</ecNumber>
    </recommendedName>
    <alternativeName>
        <fullName evidence="9 10">4-(cytidine-5'-diphospho)-2-C-methyl-D-erythritol kinase</fullName>
    </alternativeName>
</protein>
<evidence type="ECO:0000256" key="10">
    <source>
        <dbReference type="HAMAP-Rule" id="MF_00061"/>
    </source>
</evidence>
<dbReference type="Gene3D" id="3.30.70.890">
    <property type="entry name" value="GHMP kinase, C-terminal domain"/>
    <property type="match status" value="1"/>
</dbReference>
<dbReference type="AlphaFoldDB" id="A0A1G8YIU3"/>
<dbReference type="EMBL" id="FNFV01000001">
    <property type="protein sequence ID" value="SDK02020.1"/>
    <property type="molecule type" value="Genomic_DNA"/>
</dbReference>
<organism evidence="13 14">
    <name type="scientific">Meinhardsimonia xiamenensis</name>
    <dbReference type="NCBI Taxonomy" id="990712"/>
    <lineage>
        <taxon>Bacteria</taxon>
        <taxon>Pseudomonadati</taxon>
        <taxon>Pseudomonadota</taxon>
        <taxon>Alphaproteobacteria</taxon>
        <taxon>Rhodobacterales</taxon>
        <taxon>Paracoccaceae</taxon>
        <taxon>Meinhardsimonia</taxon>
    </lineage>
</organism>
<dbReference type="PIRSF" id="PIRSF010376">
    <property type="entry name" value="IspE"/>
    <property type="match status" value="1"/>
</dbReference>
<keyword evidence="5 10" id="KW-0547">Nucleotide-binding</keyword>
<keyword evidence="14" id="KW-1185">Reference proteome</keyword>
<dbReference type="GO" id="GO:0050515">
    <property type="term" value="F:4-(cytidine 5'-diphospho)-2-C-methyl-D-erythritol kinase activity"/>
    <property type="evidence" value="ECO:0007669"/>
    <property type="project" value="UniProtKB-UniRule"/>
</dbReference>
<evidence type="ECO:0000259" key="12">
    <source>
        <dbReference type="Pfam" id="PF08544"/>
    </source>
</evidence>
<dbReference type="GO" id="GO:0019288">
    <property type="term" value="P:isopentenyl diphosphate biosynthetic process, methylerythritol 4-phosphate pathway"/>
    <property type="evidence" value="ECO:0007669"/>
    <property type="project" value="UniProtKB-UniRule"/>
</dbReference>
<dbReference type="HAMAP" id="MF_00061">
    <property type="entry name" value="IspE"/>
    <property type="match status" value="1"/>
</dbReference>
<dbReference type="NCBIfam" id="NF011202">
    <property type="entry name" value="PRK14608.1"/>
    <property type="match status" value="1"/>
</dbReference>
<dbReference type="STRING" id="990712.SAMN05216257_101320"/>
<evidence type="ECO:0000313" key="14">
    <source>
        <dbReference type="Proteomes" id="UP000199328"/>
    </source>
</evidence>
<keyword evidence="7 10" id="KW-0067">ATP-binding</keyword>
<dbReference type="Pfam" id="PF00288">
    <property type="entry name" value="GHMP_kinases_N"/>
    <property type="match status" value="1"/>
</dbReference>
<comment type="pathway">
    <text evidence="10">Isoprenoid biosynthesis; isopentenyl diphosphate biosynthesis via DXP pathway; isopentenyl diphosphate from 1-deoxy-D-xylulose 5-phosphate: step 3/6.</text>
</comment>
<dbReference type="RefSeq" id="WP_092497499.1">
    <property type="nucleotide sequence ID" value="NZ_FNFV01000001.1"/>
</dbReference>
<evidence type="ECO:0000256" key="3">
    <source>
        <dbReference type="ARBA" id="ARBA00017473"/>
    </source>
</evidence>
<dbReference type="Gene3D" id="3.30.230.10">
    <property type="match status" value="1"/>
</dbReference>
<dbReference type="OrthoDB" id="9809438at2"/>
<dbReference type="InterPro" id="IPR020568">
    <property type="entry name" value="Ribosomal_Su5_D2-typ_SF"/>
</dbReference>
<dbReference type="SUPFAM" id="SSF54211">
    <property type="entry name" value="Ribosomal protein S5 domain 2-like"/>
    <property type="match status" value="1"/>
</dbReference>
<evidence type="ECO:0000313" key="13">
    <source>
        <dbReference type="EMBL" id="SDK02020.1"/>
    </source>
</evidence>
<comment type="similarity">
    <text evidence="1 10">Belongs to the GHMP kinase family. IspE subfamily.</text>
</comment>
<sequence length="284" mass="29176">MSRAIEVFAPAKINLTLHVTGRRADGLHLLDSLVVFLDAGDRLRLESAPSFSLEVTGPLAAGVPVGEDNLAMRAARLMGGPAVAITLEKHLPAAAGIGGGSADAAALLRGLAALGGTMPAPEALAALGADLPVCLRSRPARMRGIGERLEAVELPEAHFVLVNPGVAVPTAAVFAALESRDNPPMPEQLPRWGDAAELAGWLGRMRNDLEPAASRIAPQIGEALDAITGTRGCLLARMSGSGATCFGLYASAAAAGEAAARLGAERPAWWITPAGLWRGGERLS</sequence>
<evidence type="ECO:0000256" key="4">
    <source>
        <dbReference type="ARBA" id="ARBA00022679"/>
    </source>
</evidence>
<name>A0A1G8YIU3_9RHOB</name>
<dbReference type="EC" id="2.7.1.148" evidence="2 10"/>
<evidence type="ECO:0000256" key="7">
    <source>
        <dbReference type="ARBA" id="ARBA00022840"/>
    </source>
</evidence>
<dbReference type="PANTHER" id="PTHR43527:SF2">
    <property type="entry name" value="4-DIPHOSPHOCYTIDYL-2-C-METHYL-D-ERYTHRITOL KINASE, CHLOROPLASTIC"/>
    <property type="match status" value="1"/>
</dbReference>
<dbReference type="InterPro" id="IPR014721">
    <property type="entry name" value="Ribsml_uS5_D2-typ_fold_subgr"/>
</dbReference>
<dbReference type="SUPFAM" id="SSF55060">
    <property type="entry name" value="GHMP Kinase, C-terminal domain"/>
    <property type="match status" value="1"/>
</dbReference>
<evidence type="ECO:0000256" key="9">
    <source>
        <dbReference type="ARBA" id="ARBA00032554"/>
    </source>
</evidence>
<keyword evidence="8 10" id="KW-0414">Isoprene biosynthesis</keyword>
<keyword evidence="4 10" id="KW-0808">Transferase</keyword>
<dbReference type="Pfam" id="PF08544">
    <property type="entry name" value="GHMP_kinases_C"/>
    <property type="match status" value="1"/>
</dbReference>
<gene>
    <name evidence="10" type="primary">ispE</name>
    <name evidence="13" type="ORF">SAMN05216257_101320</name>
</gene>
<evidence type="ECO:0000256" key="8">
    <source>
        <dbReference type="ARBA" id="ARBA00023229"/>
    </source>
</evidence>
<comment type="function">
    <text evidence="10">Catalyzes the phosphorylation of the position 2 hydroxy group of 4-diphosphocytidyl-2C-methyl-D-erythritol.</text>
</comment>
<dbReference type="InterPro" id="IPR004424">
    <property type="entry name" value="IspE"/>
</dbReference>
<feature type="active site" evidence="10">
    <location>
        <position position="12"/>
    </location>
</feature>
<dbReference type="Proteomes" id="UP000199328">
    <property type="component" value="Unassembled WGS sequence"/>
</dbReference>